<evidence type="ECO:0000259" key="1">
    <source>
        <dbReference type="Pfam" id="PF01052"/>
    </source>
</evidence>
<dbReference type="OrthoDB" id="5813272at2"/>
<dbReference type="AlphaFoldDB" id="A0A1M5YK12"/>
<dbReference type="Proteomes" id="UP000184608">
    <property type="component" value="Unassembled WGS sequence"/>
</dbReference>
<keyword evidence="2" id="KW-0282">Flagellum</keyword>
<keyword evidence="3" id="KW-1185">Reference proteome</keyword>
<dbReference type="Gene3D" id="2.30.330.10">
    <property type="entry name" value="SpoA-like"/>
    <property type="match status" value="1"/>
</dbReference>
<accession>A0A1M5YK12</accession>
<dbReference type="RefSeq" id="WP_073603490.1">
    <property type="nucleotide sequence ID" value="NZ_FQXZ01000015.1"/>
</dbReference>
<dbReference type="InterPro" id="IPR036429">
    <property type="entry name" value="SpoA-like_sf"/>
</dbReference>
<gene>
    <name evidence="2" type="ORF">VA7868_01792</name>
</gene>
<proteinExistence type="predicted"/>
<keyword evidence="2" id="KW-0966">Cell projection</keyword>
<dbReference type="EMBL" id="FQXZ01000015">
    <property type="protein sequence ID" value="SHI12239.1"/>
    <property type="molecule type" value="Genomic_DNA"/>
</dbReference>
<sequence length="272" mass="30542">MEIKNNTPVPEIKPLNVELLGKPVHLIREKLETIIAGSCNKLATELQVWLKHHQIDVRLEFVELHWLKPADIDKNSVTQFRHQHGGTLFVSLENKTLVKLADRFYAADVERQESTLTSSDLRLQERIGKLVSQWIAPDDMWEVCESAIGSDVGLRAVATVKYGDHAGHLALIIESNLVQTLINELNLDPAHNLTPQLHRSLEATPVRLNVLLSKKNLPLSDVLSLKPDDILPIELLSTVPVNIGNEHLFSGRVFEQEGQLVLTLNATKESQR</sequence>
<evidence type="ECO:0000313" key="2">
    <source>
        <dbReference type="EMBL" id="SHI12239.1"/>
    </source>
</evidence>
<dbReference type="Pfam" id="PF01052">
    <property type="entry name" value="FliMN_C"/>
    <property type="match status" value="1"/>
</dbReference>
<evidence type="ECO:0000313" key="3">
    <source>
        <dbReference type="Proteomes" id="UP000184608"/>
    </source>
</evidence>
<keyword evidence="2" id="KW-0969">Cilium</keyword>
<dbReference type="SUPFAM" id="SSF101801">
    <property type="entry name" value="Surface presentation of antigens (SPOA)"/>
    <property type="match status" value="1"/>
</dbReference>
<dbReference type="STRING" id="1216006.VA7868_01792"/>
<dbReference type="InterPro" id="IPR001543">
    <property type="entry name" value="FliN-like_C"/>
</dbReference>
<organism evidence="2 3">
    <name type="scientific">Vibrio aerogenes CECT 7868</name>
    <dbReference type="NCBI Taxonomy" id="1216006"/>
    <lineage>
        <taxon>Bacteria</taxon>
        <taxon>Pseudomonadati</taxon>
        <taxon>Pseudomonadota</taxon>
        <taxon>Gammaproteobacteria</taxon>
        <taxon>Vibrionales</taxon>
        <taxon>Vibrionaceae</taxon>
        <taxon>Vibrio</taxon>
    </lineage>
</organism>
<feature type="domain" description="Flagellar motor switch protein FliN-like C-terminal" evidence="1">
    <location>
        <begin position="200"/>
        <end position="263"/>
    </location>
</feature>
<reference evidence="2 3" key="1">
    <citation type="submission" date="2016-11" db="EMBL/GenBank/DDBJ databases">
        <authorList>
            <person name="Jaros S."/>
            <person name="Januszkiewicz K."/>
            <person name="Wedrychowicz H."/>
        </authorList>
    </citation>
    <scope>NUCLEOTIDE SEQUENCE [LARGE SCALE GENOMIC DNA]</scope>
    <source>
        <strain evidence="2 3">CECT 7868</strain>
    </source>
</reference>
<name>A0A1M5YK12_9VIBR</name>
<protein>
    <submittedName>
        <fullName evidence="2">Flagellar motor switch protein FliM</fullName>
    </submittedName>
</protein>